<reference evidence="7" key="1">
    <citation type="submission" date="2017-05" db="EMBL/GenBank/DDBJ databases">
        <title>The Genome Sequence of Enterococcus sp. 4G2_DIV0659.</title>
        <authorList>
            <consortium name="The Broad Institute Genomics Platform"/>
            <consortium name="The Broad Institute Genomic Center for Infectious Diseases"/>
            <person name="Earl A."/>
            <person name="Manson A."/>
            <person name="Schwartman J."/>
            <person name="Gilmore M."/>
            <person name="Abouelleil A."/>
            <person name="Cao P."/>
            <person name="Chapman S."/>
            <person name="Cusick C."/>
            <person name="Shea T."/>
            <person name="Young S."/>
            <person name="Neafsey D."/>
            <person name="Nusbaum C."/>
            <person name="Birren B."/>
        </authorList>
    </citation>
    <scope>NUCLEOTIDE SEQUENCE [LARGE SCALE GENOMIC DNA]</scope>
    <source>
        <strain evidence="7">4G2_DIV0659</strain>
    </source>
</reference>
<evidence type="ECO:0000313" key="6">
    <source>
        <dbReference type="EMBL" id="MEI5995020.1"/>
    </source>
</evidence>
<dbReference type="Pfam" id="PF00486">
    <property type="entry name" value="Trans_reg_C"/>
    <property type="match status" value="1"/>
</dbReference>
<dbReference type="OrthoDB" id="2182127at2"/>
<reference evidence="6 8" key="2">
    <citation type="submission" date="2018-07" db="EMBL/GenBank/DDBJ databases">
        <title>The Genome Sequence of Enterococcus sp. DIV0659b.</title>
        <authorList>
            <consortium name="The Broad Institute Genomics Platform"/>
            <consortium name="The Broad Institute Genomic Center for Infectious Diseases"/>
            <person name="Earl A."/>
            <person name="Manson A."/>
            <person name="Schwartman J."/>
            <person name="Gilmore M."/>
            <person name="Abouelleil A."/>
            <person name="Cao P."/>
            <person name="Chapman S."/>
            <person name="Cusick C."/>
            <person name="Shea T."/>
            <person name="Young S."/>
            <person name="Neafsey D."/>
            <person name="Nusbaum C."/>
            <person name="Birren B."/>
        </authorList>
    </citation>
    <scope>NUCLEOTIDE SEQUENCE [LARGE SCALE GENOMIC DNA]</scope>
    <source>
        <strain evidence="6 8">4G2_DIV0659</strain>
    </source>
</reference>
<keyword evidence="8" id="KW-1185">Reference proteome</keyword>
<dbReference type="EMBL" id="NGLE01000001">
    <property type="protein sequence ID" value="OTO09825.1"/>
    <property type="molecule type" value="Genomic_DNA"/>
</dbReference>
<feature type="DNA-binding region" description="OmpR/PhoB-type" evidence="4">
    <location>
        <begin position="120"/>
        <end position="219"/>
    </location>
</feature>
<proteinExistence type="predicted"/>
<dbReference type="Proteomes" id="UP000195139">
    <property type="component" value="Unassembled WGS sequence"/>
</dbReference>
<keyword evidence="2 4" id="KW-0238">DNA-binding</keyword>
<evidence type="ECO:0000256" key="4">
    <source>
        <dbReference type="PROSITE-ProRule" id="PRU01091"/>
    </source>
</evidence>
<dbReference type="SUPFAM" id="SSF46894">
    <property type="entry name" value="C-terminal effector domain of the bipartite response regulators"/>
    <property type="match status" value="1"/>
</dbReference>
<dbReference type="EMBL" id="NGLE02000001">
    <property type="protein sequence ID" value="MEI5995020.1"/>
    <property type="molecule type" value="Genomic_DNA"/>
</dbReference>
<dbReference type="InterPro" id="IPR036388">
    <property type="entry name" value="WH-like_DNA-bd_sf"/>
</dbReference>
<dbReference type="AlphaFoldDB" id="A0A242CHW8"/>
<protein>
    <recommendedName>
        <fullName evidence="5">OmpR/PhoB-type domain-containing protein</fullName>
    </recommendedName>
</protein>
<keyword evidence="1" id="KW-0805">Transcription regulation</keyword>
<evidence type="ECO:0000313" key="7">
    <source>
        <dbReference type="EMBL" id="OTO09825.1"/>
    </source>
</evidence>
<sequence length="225" mass="26427">MYTLGIVMPELEMIEKIHSHGFVTKEVKEKDQLNELDGILINVDQKRNNQTIKGLEWLTKLRKENYYIPTWVYTDTPMTQLEQRLCLHLGANGVFIKESETEENDFIIMKNTLNCLVNQETTKAMSNSLVLNREAQSLQINGQSEICFTRLEFLTISFLYDHADKVVTYQEISDYLWKGEQKKRKYRVGNIIFLIRKKLGEQGSDLIQTVRSKGFRLNKKYLYDD</sequence>
<evidence type="ECO:0000259" key="5">
    <source>
        <dbReference type="PROSITE" id="PS51755"/>
    </source>
</evidence>
<evidence type="ECO:0000256" key="2">
    <source>
        <dbReference type="ARBA" id="ARBA00023125"/>
    </source>
</evidence>
<dbReference type="GO" id="GO:0003677">
    <property type="term" value="F:DNA binding"/>
    <property type="evidence" value="ECO:0007669"/>
    <property type="project" value="UniProtKB-UniRule"/>
</dbReference>
<comment type="caution">
    <text evidence="7">The sequence shown here is derived from an EMBL/GenBank/DDBJ whole genome shotgun (WGS) entry which is preliminary data.</text>
</comment>
<dbReference type="PROSITE" id="PS51755">
    <property type="entry name" value="OMPR_PHOB"/>
    <property type="match status" value="1"/>
</dbReference>
<evidence type="ECO:0000256" key="3">
    <source>
        <dbReference type="ARBA" id="ARBA00023163"/>
    </source>
</evidence>
<feature type="domain" description="OmpR/PhoB-type" evidence="5">
    <location>
        <begin position="120"/>
        <end position="219"/>
    </location>
</feature>
<keyword evidence="3" id="KW-0804">Transcription</keyword>
<gene>
    <name evidence="7" type="ORF">A5880_000508</name>
    <name evidence="6" type="ORF">A5880_002610</name>
</gene>
<dbReference type="InterPro" id="IPR016032">
    <property type="entry name" value="Sig_transdc_resp-reg_C-effctor"/>
</dbReference>
<evidence type="ECO:0000313" key="8">
    <source>
        <dbReference type="Proteomes" id="UP000195139"/>
    </source>
</evidence>
<dbReference type="InterPro" id="IPR001867">
    <property type="entry name" value="OmpR/PhoB-type_DNA-bd"/>
</dbReference>
<dbReference type="Gene3D" id="1.10.10.10">
    <property type="entry name" value="Winged helix-like DNA-binding domain superfamily/Winged helix DNA-binding domain"/>
    <property type="match status" value="1"/>
</dbReference>
<name>A0A242CHW8_9ENTE</name>
<dbReference type="GO" id="GO:0006355">
    <property type="term" value="P:regulation of DNA-templated transcription"/>
    <property type="evidence" value="ECO:0007669"/>
    <property type="project" value="InterPro"/>
</dbReference>
<dbReference type="GO" id="GO:0000160">
    <property type="term" value="P:phosphorelay signal transduction system"/>
    <property type="evidence" value="ECO:0007669"/>
    <property type="project" value="InterPro"/>
</dbReference>
<dbReference type="SMART" id="SM00862">
    <property type="entry name" value="Trans_reg_C"/>
    <property type="match status" value="1"/>
</dbReference>
<dbReference type="STRING" id="1834181.A5880_000508"/>
<organism evidence="7">
    <name type="scientific">Candidatus Enterococcus mansonii</name>
    <dbReference type="NCBI Taxonomy" id="1834181"/>
    <lineage>
        <taxon>Bacteria</taxon>
        <taxon>Bacillati</taxon>
        <taxon>Bacillota</taxon>
        <taxon>Bacilli</taxon>
        <taxon>Lactobacillales</taxon>
        <taxon>Enterococcaceae</taxon>
        <taxon>Enterococcus</taxon>
    </lineage>
</organism>
<dbReference type="CDD" id="cd00383">
    <property type="entry name" value="trans_reg_C"/>
    <property type="match status" value="1"/>
</dbReference>
<dbReference type="RefSeq" id="WP_086329446.1">
    <property type="nucleotide sequence ID" value="NZ_NGLE02000001.1"/>
</dbReference>
<evidence type="ECO:0000256" key="1">
    <source>
        <dbReference type="ARBA" id="ARBA00023015"/>
    </source>
</evidence>
<accession>A0A242CHW8</accession>